<organism evidence="1">
    <name type="scientific">Anguilla anguilla</name>
    <name type="common">European freshwater eel</name>
    <name type="synonym">Muraena anguilla</name>
    <dbReference type="NCBI Taxonomy" id="7936"/>
    <lineage>
        <taxon>Eukaryota</taxon>
        <taxon>Metazoa</taxon>
        <taxon>Chordata</taxon>
        <taxon>Craniata</taxon>
        <taxon>Vertebrata</taxon>
        <taxon>Euteleostomi</taxon>
        <taxon>Actinopterygii</taxon>
        <taxon>Neopterygii</taxon>
        <taxon>Teleostei</taxon>
        <taxon>Anguilliformes</taxon>
        <taxon>Anguillidae</taxon>
        <taxon>Anguilla</taxon>
    </lineage>
</organism>
<dbReference type="AlphaFoldDB" id="A0A0E9P722"/>
<sequence>MCKPPIVNSHYSTFKQLNYSKHVLND</sequence>
<evidence type="ECO:0000313" key="1">
    <source>
        <dbReference type="EMBL" id="JAH00309.1"/>
    </source>
</evidence>
<protein>
    <submittedName>
        <fullName evidence="1">Uncharacterized protein</fullName>
    </submittedName>
</protein>
<reference evidence="1" key="2">
    <citation type="journal article" date="2015" name="Fish Shellfish Immunol.">
        <title>Early steps in the European eel (Anguilla anguilla)-Vibrio vulnificus interaction in the gills: Role of the RtxA13 toxin.</title>
        <authorList>
            <person name="Callol A."/>
            <person name="Pajuelo D."/>
            <person name="Ebbesson L."/>
            <person name="Teles M."/>
            <person name="MacKenzie S."/>
            <person name="Amaro C."/>
        </authorList>
    </citation>
    <scope>NUCLEOTIDE SEQUENCE</scope>
</reference>
<reference evidence="1" key="1">
    <citation type="submission" date="2014-11" db="EMBL/GenBank/DDBJ databases">
        <authorList>
            <person name="Amaro Gonzalez C."/>
        </authorList>
    </citation>
    <scope>NUCLEOTIDE SEQUENCE</scope>
</reference>
<proteinExistence type="predicted"/>
<name>A0A0E9P722_ANGAN</name>
<dbReference type="EMBL" id="GBXM01108268">
    <property type="protein sequence ID" value="JAH00309.1"/>
    <property type="molecule type" value="Transcribed_RNA"/>
</dbReference>
<accession>A0A0E9P722</accession>